<dbReference type="Proteomes" id="UP000789405">
    <property type="component" value="Unassembled WGS sequence"/>
</dbReference>
<protein>
    <submittedName>
        <fullName evidence="2">6383_t:CDS:1</fullName>
    </submittedName>
</protein>
<dbReference type="AlphaFoldDB" id="A0A9N9IAL1"/>
<comment type="caution">
    <text evidence="2">The sequence shown here is derived from an EMBL/GenBank/DDBJ whole genome shotgun (WGS) entry which is preliminary data.</text>
</comment>
<evidence type="ECO:0000313" key="2">
    <source>
        <dbReference type="EMBL" id="CAG8727599.1"/>
    </source>
</evidence>
<keyword evidence="1" id="KW-1133">Transmembrane helix</keyword>
<name>A0A9N9IAL1_9GLOM</name>
<keyword evidence="1" id="KW-0812">Transmembrane</keyword>
<feature type="transmembrane region" description="Helical" evidence="1">
    <location>
        <begin position="24"/>
        <end position="48"/>
    </location>
</feature>
<evidence type="ECO:0000313" key="3">
    <source>
        <dbReference type="Proteomes" id="UP000789405"/>
    </source>
</evidence>
<accession>A0A9N9IAL1</accession>
<evidence type="ECO:0000256" key="1">
    <source>
        <dbReference type="SAM" id="Phobius"/>
    </source>
</evidence>
<keyword evidence="1" id="KW-0472">Membrane</keyword>
<keyword evidence="3" id="KW-1185">Reference proteome</keyword>
<dbReference type="EMBL" id="CAJVPY010011508">
    <property type="protein sequence ID" value="CAG8727599.1"/>
    <property type="molecule type" value="Genomic_DNA"/>
</dbReference>
<proteinExistence type="predicted"/>
<reference evidence="2" key="1">
    <citation type="submission" date="2021-06" db="EMBL/GenBank/DDBJ databases">
        <authorList>
            <person name="Kallberg Y."/>
            <person name="Tangrot J."/>
            <person name="Rosling A."/>
        </authorList>
    </citation>
    <scope>NUCLEOTIDE SEQUENCE</scope>
    <source>
        <strain evidence="2">MA453B</strain>
    </source>
</reference>
<organism evidence="2 3">
    <name type="scientific">Dentiscutata erythropus</name>
    <dbReference type="NCBI Taxonomy" id="1348616"/>
    <lineage>
        <taxon>Eukaryota</taxon>
        <taxon>Fungi</taxon>
        <taxon>Fungi incertae sedis</taxon>
        <taxon>Mucoromycota</taxon>
        <taxon>Glomeromycotina</taxon>
        <taxon>Glomeromycetes</taxon>
        <taxon>Diversisporales</taxon>
        <taxon>Gigasporaceae</taxon>
        <taxon>Dentiscutata</taxon>
    </lineage>
</organism>
<gene>
    <name evidence="2" type="ORF">DERYTH_LOCUS14843</name>
</gene>
<sequence>MGRSLRVVVVGAFMSMNSLSSLEAFIGVIFGAFNIVVLEAFTSVLWCCRFWKLSLPSISLFFEALCWC</sequence>